<accession>A0A084QWK6</accession>
<feature type="transmembrane region" description="Helical" evidence="5">
    <location>
        <begin position="202"/>
        <end position="222"/>
    </location>
</feature>
<dbReference type="AlphaFoldDB" id="A0A084QWK6"/>
<feature type="transmembrane region" description="Helical" evidence="5">
    <location>
        <begin position="20"/>
        <end position="37"/>
    </location>
</feature>
<evidence type="ECO:0000256" key="2">
    <source>
        <dbReference type="ARBA" id="ARBA00022692"/>
    </source>
</evidence>
<sequence>MSDNSDSDRDYYHYDPALEAAAIFVAAYGITMLIHSVQLAQKRTWYFIPFFIGGLFMFAGYLSRVLSIQQAPDYDQGPYIAQTLLILLAPALYAASIYMILGRIMILVQAESYALFKRKWLTTVFVSGDVISFVVQGAGGGIMASSDDQEGNDLGQTVIVFGLFVQIVVFGLFIIVTALFHWRITRQPTARSQIITAPWLRYIYVLYVASLLVMVRSIFRAAEFIGGRDSELMTNEIYLYLFDTLLMFIVSVIFNFYHPSTIITKRSKEMMNLDEISYLSVRGEAV</sequence>
<dbReference type="OrthoDB" id="3358017at2759"/>
<dbReference type="EMBL" id="KL659900">
    <property type="protein sequence ID" value="KFA68341.1"/>
    <property type="molecule type" value="Genomic_DNA"/>
</dbReference>
<dbReference type="Proteomes" id="UP000028524">
    <property type="component" value="Unassembled WGS sequence"/>
</dbReference>
<feature type="transmembrane region" description="Helical" evidence="5">
    <location>
        <begin position="120"/>
        <end position="138"/>
    </location>
</feature>
<proteinExistence type="predicted"/>
<dbReference type="InterPro" id="IPR007568">
    <property type="entry name" value="RTA1"/>
</dbReference>
<feature type="transmembrane region" description="Helical" evidence="5">
    <location>
        <begin position="83"/>
        <end position="108"/>
    </location>
</feature>
<evidence type="ECO:0000256" key="4">
    <source>
        <dbReference type="ARBA" id="ARBA00023136"/>
    </source>
</evidence>
<organism evidence="6 7">
    <name type="scientific">Stachybotrys chlorohalonatus (strain IBT 40285)</name>
    <dbReference type="NCBI Taxonomy" id="1283841"/>
    <lineage>
        <taxon>Eukaryota</taxon>
        <taxon>Fungi</taxon>
        <taxon>Dikarya</taxon>
        <taxon>Ascomycota</taxon>
        <taxon>Pezizomycotina</taxon>
        <taxon>Sordariomycetes</taxon>
        <taxon>Hypocreomycetidae</taxon>
        <taxon>Hypocreales</taxon>
        <taxon>Stachybotryaceae</taxon>
        <taxon>Stachybotrys</taxon>
    </lineage>
</organism>
<reference evidence="6 7" key="1">
    <citation type="journal article" date="2014" name="BMC Genomics">
        <title>Comparative genome sequencing reveals chemotype-specific gene clusters in the toxigenic black mold Stachybotrys.</title>
        <authorList>
            <person name="Semeiks J."/>
            <person name="Borek D."/>
            <person name="Otwinowski Z."/>
            <person name="Grishin N.V."/>
        </authorList>
    </citation>
    <scope>NUCLEOTIDE SEQUENCE [LARGE SCALE GENOMIC DNA]</scope>
    <source>
        <strain evidence="6 7">IBT 40285</strain>
    </source>
</reference>
<name>A0A084QWK6_STAC4</name>
<dbReference type="OMA" id="IGGFFEW"/>
<keyword evidence="7" id="KW-1185">Reference proteome</keyword>
<dbReference type="HOGENOM" id="CLU_033465_3_1_1"/>
<keyword evidence="3 5" id="KW-1133">Transmembrane helix</keyword>
<keyword evidence="4 5" id="KW-0472">Membrane</keyword>
<dbReference type="PANTHER" id="PTHR31465:SF35">
    <property type="entry name" value="RTA1 DOMAIN PROTEIN-RELATED"/>
    <property type="match status" value="1"/>
</dbReference>
<gene>
    <name evidence="6" type="ORF">S40285_09406</name>
</gene>
<dbReference type="STRING" id="1283841.A0A084QWK6"/>
<dbReference type="GO" id="GO:0016020">
    <property type="term" value="C:membrane"/>
    <property type="evidence" value="ECO:0007669"/>
    <property type="project" value="UniProtKB-SubCell"/>
</dbReference>
<keyword evidence="2 5" id="KW-0812">Transmembrane</keyword>
<evidence type="ECO:0000256" key="3">
    <source>
        <dbReference type="ARBA" id="ARBA00022989"/>
    </source>
</evidence>
<dbReference type="Pfam" id="PF04479">
    <property type="entry name" value="RTA1"/>
    <property type="match status" value="1"/>
</dbReference>
<feature type="transmembrane region" description="Helical" evidence="5">
    <location>
        <begin position="158"/>
        <end position="182"/>
    </location>
</feature>
<protein>
    <submittedName>
        <fullName evidence="6">Uncharacterized protein</fullName>
    </submittedName>
</protein>
<feature type="transmembrane region" description="Helical" evidence="5">
    <location>
        <begin position="44"/>
        <end position="63"/>
    </location>
</feature>
<dbReference type="PANTHER" id="PTHR31465">
    <property type="entry name" value="PROTEIN RTA1-RELATED"/>
    <property type="match status" value="1"/>
</dbReference>
<dbReference type="InParanoid" id="A0A084QWK6"/>
<evidence type="ECO:0000313" key="6">
    <source>
        <dbReference type="EMBL" id="KFA68341.1"/>
    </source>
</evidence>
<feature type="transmembrane region" description="Helical" evidence="5">
    <location>
        <begin position="237"/>
        <end position="257"/>
    </location>
</feature>
<evidence type="ECO:0000256" key="1">
    <source>
        <dbReference type="ARBA" id="ARBA00004141"/>
    </source>
</evidence>
<evidence type="ECO:0000313" key="7">
    <source>
        <dbReference type="Proteomes" id="UP000028524"/>
    </source>
</evidence>
<evidence type="ECO:0000256" key="5">
    <source>
        <dbReference type="SAM" id="Phobius"/>
    </source>
</evidence>
<comment type="subcellular location">
    <subcellularLocation>
        <location evidence="1">Membrane</location>
        <topology evidence="1">Multi-pass membrane protein</topology>
    </subcellularLocation>
</comment>